<evidence type="ECO:0000256" key="6">
    <source>
        <dbReference type="ARBA" id="ARBA00022759"/>
    </source>
</evidence>
<comment type="catalytic activity">
    <reaction evidence="1">
        <text>Endonucleolytic cleavage to 5'-phosphomonoester.</text>
        <dbReference type="EC" id="3.1.26.4"/>
    </reaction>
</comment>
<dbReference type="EMBL" id="UNSH01000046">
    <property type="protein sequence ID" value="SZF02833.1"/>
    <property type="molecule type" value="Genomic_DNA"/>
</dbReference>
<dbReference type="Proteomes" id="UP000275772">
    <property type="component" value="Unassembled WGS sequence"/>
</dbReference>
<dbReference type="GO" id="GO:0046872">
    <property type="term" value="F:metal ion binding"/>
    <property type="evidence" value="ECO:0007669"/>
    <property type="project" value="UniProtKB-KW"/>
</dbReference>
<evidence type="ECO:0000259" key="8">
    <source>
        <dbReference type="PROSITE" id="PS50879"/>
    </source>
</evidence>
<dbReference type="PANTHER" id="PTHR10642">
    <property type="entry name" value="RIBONUCLEASE H1"/>
    <property type="match status" value="1"/>
</dbReference>
<keyword evidence="7" id="KW-0378">Hydrolase</keyword>
<organism evidence="9 10">
    <name type="scientific">Blumeria hordei</name>
    <name type="common">Barley powdery mildew</name>
    <name type="synonym">Blumeria graminis f. sp. hordei</name>
    <dbReference type="NCBI Taxonomy" id="2867405"/>
    <lineage>
        <taxon>Eukaryota</taxon>
        <taxon>Fungi</taxon>
        <taxon>Dikarya</taxon>
        <taxon>Ascomycota</taxon>
        <taxon>Pezizomycotina</taxon>
        <taxon>Leotiomycetes</taxon>
        <taxon>Erysiphales</taxon>
        <taxon>Erysiphaceae</taxon>
        <taxon>Blumeria</taxon>
    </lineage>
</organism>
<dbReference type="EC" id="3.1.26.4" evidence="3"/>
<evidence type="ECO:0000256" key="7">
    <source>
        <dbReference type="ARBA" id="ARBA00022801"/>
    </source>
</evidence>
<evidence type="ECO:0000256" key="5">
    <source>
        <dbReference type="ARBA" id="ARBA00022723"/>
    </source>
</evidence>
<dbReference type="Gene3D" id="3.30.420.10">
    <property type="entry name" value="Ribonuclease H-like superfamily/Ribonuclease H"/>
    <property type="match status" value="1"/>
</dbReference>
<evidence type="ECO:0000313" key="10">
    <source>
        <dbReference type="Proteomes" id="UP000275772"/>
    </source>
</evidence>
<keyword evidence="6" id="KW-0255">Endonuclease</keyword>
<dbReference type="GO" id="GO:0043137">
    <property type="term" value="P:DNA replication, removal of RNA primer"/>
    <property type="evidence" value="ECO:0007669"/>
    <property type="project" value="TreeGrafter"/>
</dbReference>
<evidence type="ECO:0000313" key="9">
    <source>
        <dbReference type="EMBL" id="SZF02833.1"/>
    </source>
</evidence>
<dbReference type="PANTHER" id="PTHR10642:SF26">
    <property type="entry name" value="RIBONUCLEASE H1"/>
    <property type="match status" value="1"/>
</dbReference>
<dbReference type="InterPro" id="IPR036397">
    <property type="entry name" value="RNaseH_sf"/>
</dbReference>
<accession>A0A383UR80</accession>
<gene>
    <name evidence="9" type="ORF">BLGHR1_13619</name>
</gene>
<reference evidence="9 10" key="1">
    <citation type="submission" date="2017-11" db="EMBL/GenBank/DDBJ databases">
        <authorList>
            <person name="Kracher B."/>
        </authorList>
    </citation>
    <scope>NUCLEOTIDE SEQUENCE [LARGE SCALE GENOMIC DNA]</scope>
    <source>
        <strain evidence="9 10">RACE1</strain>
    </source>
</reference>
<dbReference type="InterPro" id="IPR002156">
    <property type="entry name" value="RNaseH_domain"/>
</dbReference>
<dbReference type="InterPro" id="IPR012337">
    <property type="entry name" value="RNaseH-like_sf"/>
</dbReference>
<evidence type="ECO:0000256" key="2">
    <source>
        <dbReference type="ARBA" id="ARBA00005300"/>
    </source>
</evidence>
<name>A0A383UR80_BLUHO</name>
<dbReference type="AlphaFoldDB" id="A0A383UR80"/>
<keyword evidence="4" id="KW-0540">Nuclease</keyword>
<feature type="domain" description="RNase H type-1" evidence="8">
    <location>
        <begin position="1"/>
        <end position="162"/>
    </location>
</feature>
<dbReference type="VEuPathDB" id="FungiDB:BLGHR1_13619"/>
<comment type="similarity">
    <text evidence="2">Belongs to the RNase H family.</text>
</comment>
<dbReference type="PROSITE" id="PS50879">
    <property type="entry name" value="RNASE_H_1"/>
    <property type="match status" value="1"/>
</dbReference>
<evidence type="ECO:0000256" key="1">
    <source>
        <dbReference type="ARBA" id="ARBA00000077"/>
    </source>
</evidence>
<evidence type="ECO:0000256" key="3">
    <source>
        <dbReference type="ARBA" id="ARBA00012180"/>
    </source>
</evidence>
<sequence length="163" mass="18513">MVYKMNIYADGTCRGNGKPGSTAAAAAVFQLLHGRQTSYTCLLPNYPNPTNQRAELTGMIIALEEAIERHRNLRKAPMLSVRIFTDSKYVIGCLNEWLEKWRLNGWMNAAGRMVANRDLIEKASNLVDELNKVGTVEYVWIPREENFEAREACNEVLDEANYI</sequence>
<proteinExistence type="inferred from homology"/>
<dbReference type="SUPFAM" id="SSF53098">
    <property type="entry name" value="Ribonuclease H-like"/>
    <property type="match status" value="1"/>
</dbReference>
<dbReference type="Pfam" id="PF00075">
    <property type="entry name" value="RNase_H"/>
    <property type="match status" value="1"/>
</dbReference>
<evidence type="ECO:0000256" key="4">
    <source>
        <dbReference type="ARBA" id="ARBA00022722"/>
    </source>
</evidence>
<dbReference type="InterPro" id="IPR050092">
    <property type="entry name" value="RNase_H"/>
</dbReference>
<keyword evidence="5" id="KW-0479">Metal-binding</keyword>
<protein>
    <recommendedName>
        <fullName evidence="3">ribonuclease H</fullName>
        <ecNumber evidence="3">3.1.26.4</ecNumber>
    </recommendedName>
</protein>
<dbReference type="GO" id="GO:0004523">
    <property type="term" value="F:RNA-DNA hybrid ribonuclease activity"/>
    <property type="evidence" value="ECO:0007669"/>
    <property type="project" value="UniProtKB-EC"/>
</dbReference>
<dbReference type="GO" id="GO:0003676">
    <property type="term" value="F:nucleic acid binding"/>
    <property type="evidence" value="ECO:0007669"/>
    <property type="project" value="InterPro"/>
</dbReference>